<name>A0AB36XTW8_9VIBR</name>
<dbReference type="RefSeq" id="WP_229636422.1">
    <property type="nucleotide sequence ID" value="NZ_JAJGZN020000002.1"/>
</dbReference>
<gene>
    <name evidence="1" type="ORF">BCT99_03260</name>
</gene>
<accession>A0AB36XTW8</accession>
<protein>
    <submittedName>
        <fullName evidence="1">Uncharacterized protein</fullName>
    </submittedName>
</protein>
<dbReference type="EMBL" id="MCXM01000001">
    <property type="protein sequence ID" value="PMK50454.1"/>
    <property type="molecule type" value="Genomic_DNA"/>
</dbReference>
<dbReference type="AlphaFoldDB" id="A0AB36XTW8"/>
<sequence>MDKEEQLEKSQVLSKTNIEQKKQIIRMMYKHGYITNKNEIKIDSPDLIEKIKEAIKTKSKNNDIDAIITEFLNNMIDDNFMKLLSIDRVFCVFCYLHLSNNDIFNINERYILFNKKGVMQEILRLKSFSKLSKMRTVKDIENDVIYFLNTIECNSPDKTSYLNYLEEKYYNSKNKHSFSWLDAKEYNIDAWSINYLTENETIKRYCKNMPELVNNNEAFRITVPAIFHSIEIGDSDKTLFLINMKKAWSQKKHRIKIKKEKKKSLNIIVDESTVEQLKQLSQEFDQPVNQIVSMMASRWVSNIEKVKETIKKEKQKKIESFDRFK</sequence>
<comment type="caution">
    <text evidence="1">The sequence shown here is derived from an EMBL/GenBank/DDBJ whole genome shotgun (WGS) entry which is preliminary data.</text>
</comment>
<reference evidence="1" key="2">
    <citation type="submission" date="2016-07" db="EMBL/GenBank/DDBJ databases">
        <authorList>
            <person name="Kauffman K."/>
            <person name="Arevalo P."/>
            <person name="Polz M.F."/>
        </authorList>
    </citation>
    <scope>NUCLEOTIDE SEQUENCE</scope>
    <source>
        <strain evidence="1">10N.261.52.F7</strain>
    </source>
</reference>
<organism evidence="1">
    <name type="scientific">Vibrio lentus</name>
    <dbReference type="NCBI Taxonomy" id="136468"/>
    <lineage>
        <taxon>Bacteria</taxon>
        <taxon>Pseudomonadati</taxon>
        <taxon>Pseudomonadota</taxon>
        <taxon>Gammaproteobacteria</taxon>
        <taxon>Vibrionales</taxon>
        <taxon>Vibrionaceae</taxon>
        <taxon>Vibrio</taxon>
    </lineage>
</organism>
<proteinExistence type="predicted"/>
<reference evidence="1" key="3">
    <citation type="journal article" date="2018" name="Nature">
        <title>A major lineage of non-tailed dsDNA viruses as unrecognized killers of marine bacteria.</title>
        <authorList>
            <person name="Kauffman K.M."/>
            <person name="Hussain F.A."/>
            <person name="Yang J."/>
            <person name="Arevalo P."/>
            <person name="Brown J.M."/>
            <person name="Chang W.K."/>
            <person name="VanInsberghe D."/>
            <person name="Elsherbini J."/>
            <person name="Sharma R.S."/>
            <person name="Cutler M.B."/>
            <person name="Kelly L."/>
            <person name="Polz M.F."/>
        </authorList>
    </citation>
    <scope>NUCLEOTIDE SEQUENCE</scope>
    <source>
        <strain evidence="1">10N.261.52.F7</strain>
    </source>
</reference>
<evidence type="ECO:0000313" key="1">
    <source>
        <dbReference type="EMBL" id="PMK50454.1"/>
    </source>
</evidence>
<reference key="1">
    <citation type="submission" date="2016-07" db="EMBL/GenBank/DDBJ databases">
        <title>Nontailed viruses are major unrecognized killers of bacteria in the ocean.</title>
        <authorList>
            <person name="Kauffman K."/>
            <person name="Hussain F."/>
            <person name="Yang J."/>
            <person name="Arevalo P."/>
            <person name="Brown J."/>
            <person name="Cutler M."/>
            <person name="Kelly L."/>
            <person name="Polz M.F."/>
        </authorList>
    </citation>
    <scope>NUCLEOTIDE SEQUENCE [LARGE SCALE GENOMIC DNA]</scope>
    <source>
        <strain>10N.261.52.F7</strain>
    </source>
</reference>